<feature type="region of interest" description="Disordered" evidence="2">
    <location>
        <begin position="217"/>
        <end position="243"/>
    </location>
</feature>
<keyword evidence="6" id="KW-1185">Reference proteome</keyword>
<dbReference type="InterPro" id="IPR013094">
    <property type="entry name" value="AB_hydrolase_3"/>
</dbReference>
<feature type="compositionally biased region" description="Low complexity" evidence="2">
    <location>
        <begin position="73"/>
        <end position="89"/>
    </location>
</feature>
<dbReference type="InterPro" id="IPR050300">
    <property type="entry name" value="GDXG_lipolytic_enzyme"/>
</dbReference>
<sequence length="395" mass="44484">MHMALDAYRALLYVHALWWRFLMAIGMYIHRLPHPRPLAPTFTRYIPTTLAAHRGTLRLVFYTPPDYNHPYAPSKQNPSPSPSPNTITSDTDHPENPDANRPKRNPRHPCIINFHGGGFTMGTATDDAHWATAVVRQAGTVVCSVDYRLAPLYPFPTAVEDGADAVLWVHDHAEELGVDPERIGVSGFSAGGNMAISVPLRVQEELSRRRGVELYPLQAQDGDVDGEENGDGEDGEDAARATSDKNKHKLIKLVVAFYPSTDYTRSRASRRATLKHPHTALPRILTHLFDASYLYPPQSVLRDSPYLSPGVAPDALLRLLPDEFVLCTCEFDMLLAEDERFRDRLRELGKRVWYRMVEGVPHGWDKMPNLFGVAPGVEECYREACREIKRVFHGE</sequence>
<dbReference type="OrthoDB" id="408631at2759"/>
<dbReference type="Pfam" id="PF07859">
    <property type="entry name" value="Abhydrolase_3"/>
    <property type="match status" value="1"/>
</dbReference>
<evidence type="ECO:0000259" key="4">
    <source>
        <dbReference type="Pfam" id="PF07859"/>
    </source>
</evidence>
<dbReference type="AlphaFoldDB" id="A0A067M9Q2"/>
<evidence type="ECO:0000256" key="1">
    <source>
        <dbReference type="ARBA" id="ARBA00022801"/>
    </source>
</evidence>
<dbReference type="GO" id="GO:0016787">
    <property type="term" value="F:hydrolase activity"/>
    <property type="evidence" value="ECO:0007669"/>
    <property type="project" value="UniProtKB-KW"/>
</dbReference>
<evidence type="ECO:0000256" key="2">
    <source>
        <dbReference type="SAM" id="MobiDB-lite"/>
    </source>
</evidence>
<dbReference type="InParanoid" id="A0A067M9Q2"/>
<feature type="compositionally biased region" description="Acidic residues" evidence="2">
    <location>
        <begin position="222"/>
        <end position="236"/>
    </location>
</feature>
<dbReference type="Gene3D" id="3.40.50.1820">
    <property type="entry name" value="alpha/beta hydrolase"/>
    <property type="match status" value="1"/>
</dbReference>
<reference evidence="6" key="1">
    <citation type="journal article" date="2014" name="Proc. Natl. Acad. Sci. U.S.A.">
        <title>Extensive sampling of basidiomycete genomes demonstrates inadequacy of the white-rot/brown-rot paradigm for wood decay fungi.</title>
        <authorList>
            <person name="Riley R."/>
            <person name="Salamov A.A."/>
            <person name="Brown D.W."/>
            <person name="Nagy L.G."/>
            <person name="Floudas D."/>
            <person name="Held B.W."/>
            <person name="Levasseur A."/>
            <person name="Lombard V."/>
            <person name="Morin E."/>
            <person name="Otillar R."/>
            <person name="Lindquist E.A."/>
            <person name="Sun H."/>
            <person name="LaButti K.M."/>
            <person name="Schmutz J."/>
            <person name="Jabbour D."/>
            <person name="Luo H."/>
            <person name="Baker S.E."/>
            <person name="Pisabarro A.G."/>
            <person name="Walton J.D."/>
            <person name="Blanchette R.A."/>
            <person name="Henrissat B."/>
            <person name="Martin F."/>
            <person name="Cullen D."/>
            <person name="Hibbett D.S."/>
            <person name="Grigoriev I.V."/>
        </authorList>
    </citation>
    <scope>NUCLEOTIDE SEQUENCE [LARGE SCALE GENOMIC DNA]</scope>
    <source>
        <strain evidence="6">FD-172 SS1</strain>
    </source>
</reference>
<dbReference type="PANTHER" id="PTHR48081">
    <property type="entry name" value="AB HYDROLASE SUPERFAMILY PROTEIN C4A8.06C"/>
    <property type="match status" value="1"/>
</dbReference>
<keyword evidence="1" id="KW-0378">Hydrolase</keyword>
<proteinExistence type="predicted"/>
<feature type="compositionally biased region" description="Basic and acidic residues" evidence="2">
    <location>
        <begin position="90"/>
        <end position="101"/>
    </location>
</feature>
<feature type="transmembrane region" description="Helical" evidence="3">
    <location>
        <begin position="12"/>
        <end position="30"/>
    </location>
</feature>
<feature type="region of interest" description="Disordered" evidence="2">
    <location>
        <begin position="71"/>
        <end position="107"/>
    </location>
</feature>
<dbReference type="STRING" id="930990.A0A067M9Q2"/>
<evidence type="ECO:0000256" key="3">
    <source>
        <dbReference type="SAM" id="Phobius"/>
    </source>
</evidence>
<evidence type="ECO:0000313" key="5">
    <source>
        <dbReference type="EMBL" id="KDQ08597.1"/>
    </source>
</evidence>
<gene>
    <name evidence="5" type="ORF">BOTBODRAFT_561882</name>
</gene>
<keyword evidence="3" id="KW-0812">Transmembrane</keyword>
<evidence type="ECO:0000313" key="6">
    <source>
        <dbReference type="Proteomes" id="UP000027195"/>
    </source>
</evidence>
<dbReference type="PANTHER" id="PTHR48081:SF8">
    <property type="entry name" value="ALPHA_BETA HYDROLASE FOLD-3 DOMAIN-CONTAINING PROTEIN-RELATED"/>
    <property type="match status" value="1"/>
</dbReference>
<organism evidence="5 6">
    <name type="scientific">Botryobasidium botryosum (strain FD-172 SS1)</name>
    <dbReference type="NCBI Taxonomy" id="930990"/>
    <lineage>
        <taxon>Eukaryota</taxon>
        <taxon>Fungi</taxon>
        <taxon>Dikarya</taxon>
        <taxon>Basidiomycota</taxon>
        <taxon>Agaricomycotina</taxon>
        <taxon>Agaricomycetes</taxon>
        <taxon>Cantharellales</taxon>
        <taxon>Botryobasidiaceae</taxon>
        <taxon>Botryobasidium</taxon>
    </lineage>
</organism>
<keyword evidence="3" id="KW-0472">Membrane</keyword>
<feature type="domain" description="Alpha/beta hydrolase fold-3" evidence="4">
    <location>
        <begin position="111"/>
        <end position="364"/>
    </location>
</feature>
<dbReference type="Proteomes" id="UP000027195">
    <property type="component" value="Unassembled WGS sequence"/>
</dbReference>
<dbReference type="HOGENOM" id="CLU_012494_3_2_1"/>
<dbReference type="SUPFAM" id="SSF53474">
    <property type="entry name" value="alpha/beta-Hydrolases"/>
    <property type="match status" value="1"/>
</dbReference>
<dbReference type="InterPro" id="IPR029058">
    <property type="entry name" value="AB_hydrolase_fold"/>
</dbReference>
<dbReference type="EMBL" id="KL198088">
    <property type="protein sequence ID" value="KDQ08597.1"/>
    <property type="molecule type" value="Genomic_DNA"/>
</dbReference>
<name>A0A067M9Q2_BOTB1</name>
<protein>
    <recommendedName>
        <fullName evidence="4">Alpha/beta hydrolase fold-3 domain-containing protein</fullName>
    </recommendedName>
</protein>
<keyword evidence="3" id="KW-1133">Transmembrane helix</keyword>
<accession>A0A067M9Q2</accession>